<keyword evidence="10" id="KW-1185">Reference proteome</keyword>
<dbReference type="InterPro" id="IPR003593">
    <property type="entry name" value="AAA+_ATPase"/>
</dbReference>
<accession>A0ABN2RME0</accession>
<reference evidence="9 10" key="1">
    <citation type="journal article" date="2019" name="Int. J. Syst. Evol. Microbiol.">
        <title>The Global Catalogue of Microorganisms (GCM) 10K type strain sequencing project: providing services to taxonomists for standard genome sequencing and annotation.</title>
        <authorList>
            <consortium name="The Broad Institute Genomics Platform"/>
            <consortium name="The Broad Institute Genome Sequencing Center for Infectious Disease"/>
            <person name="Wu L."/>
            <person name="Ma J."/>
        </authorList>
    </citation>
    <scope>NUCLEOTIDE SEQUENCE [LARGE SCALE GENOMIC DNA]</scope>
    <source>
        <strain evidence="9 10">JCM 15628</strain>
    </source>
</reference>
<dbReference type="Pfam" id="PF13732">
    <property type="entry name" value="DrrA1-3_C"/>
    <property type="match status" value="1"/>
</dbReference>
<keyword evidence="6" id="KW-0046">Antibiotic resistance</keyword>
<evidence type="ECO:0000259" key="8">
    <source>
        <dbReference type="PROSITE" id="PS50893"/>
    </source>
</evidence>
<dbReference type="PANTHER" id="PTHR42711">
    <property type="entry name" value="ABC TRANSPORTER ATP-BINDING PROTEIN"/>
    <property type="match status" value="1"/>
</dbReference>
<evidence type="ECO:0000256" key="6">
    <source>
        <dbReference type="ARBA" id="ARBA00023251"/>
    </source>
</evidence>
<gene>
    <name evidence="9" type="ORF">GCM10009817_08910</name>
</gene>
<evidence type="ECO:0000256" key="1">
    <source>
        <dbReference type="ARBA" id="ARBA00004202"/>
    </source>
</evidence>
<comment type="caution">
    <text evidence="9">The sequence shown here is derived from an EMBL/GenBank/DDBJ whole genome shotgun (WGS) entry which is preliminary data.</text>
</comment>
<comment type="subcellular location">
    <subcellularLocation>
        <location evidence="1">Cell membrane</location>
        <topology evidence="1">Peripheral membrane protein</topology>
    </subcellularLocation>
</comment>
<keyword evidence="3" id="KW-0813">Transport</keyword>
<protein>
    <submittedName>
        <fullName evidence="9">ATP-binding cassette domain-containing protein</fullName>
    </submittedName>
</protein>
<dbReference type="PANTHER" id="PTHR42711:SF5">
    <property type="entry name" value="ABC TRANSPORTER ATP-BINDING PROTEIN NATA"/>
    <property type="match status" value="1"/>
</dbReference>
<keyword evidence="5 9" id="KW-0067">ATP-binding</keyword>
<dbReference type="RefSeq" id="WP_344058802.1">
    <property type="nucleotide sequence ID" value="NZ_BAAAPU010000003.1"/>
</dbReference>
<evidence type="ECO:0000256" key="7">
    <source>
        <dbReference type="SAM" id="MobiDB-lite"/>
    </source>
</evidence>
<dbReference type="GO" id="GO:0005524">
    <property type="term" value="F:ATP binding"/>
    <property type="evidence" value="ECO:0007669"/>
    <property type="project" value="UniProtKB-KW"/>
</dbReference>
<dbReference type="SMART" id="SM00382">
    <property type="entry name" value="AAA"/>
    <property type="match status" value="1"/>
</dbReference>
<dbReference type="InterPro" id="IPR025302">
    <property type="entry name" value="DrrA1/2-like_C"/>
</dbReference>
<dbReference type="PROSITE" id="PS50893">
    <property type="entry name" value="ABC_TRANSPORTER_2"/>
    <property type="match status" value="1"/>
</dbReference>
<keyword evidence="4" id="KW-0547">Nucleotide-binding</keyword>
<dbReference type="EMBL" id="BAAAPU010000003">
    <property type="protein sequence ID" value="GAA1971187.1"/>
    <property type="molecule type" value="Genomic_DNA"/>
</dbReference>
<organism evidence="9 10">
    <name type="scientific">Terrabacter lapilli</name>
    <dbReference type="NCBI Taxonomy" id="436231"/>
    <lineage>
        <taxon>Bacteria</taxon>
        <taxon>Bacillati</taxon>
        <taxon>Actinomycetota</taxon>
        <taxon>Actinomycetes</taxon>
        <taxon>Micrococcales</taxon>
        <taxon>Intrasporangiaceae</taxon>
        <taxon>Terrabacter</taxon>
    </lineage>
</organism>
<evidence type="ECO:0000256" key="3">
    <source>
        <dbReference type="ARBA" id="ARBA00022448"/>
    </source>
</evidence>
<evidence type="ECO:0000313" key="10">
    <source>
        <dbReference type="Proteomes" id="UP001500013"/>
    </source>
</evidence>
<feature type="region of interest" description="Disordered" evidence="7">
    <location>
        <begin position="300"/>
        <end position="321"/>
    </location>
</feature>
<dbReference type="InterPro" id="IPR003439">
    <property type="entry name" value="ABC_transporter-like_ATP-bd"/>
</dbReference>
<name>A0ABN2RME0_9MICO</name>
<dbReference type="InterPro" id="IPR027417">
    <property type="entry name" value="P-loop_NTPase"/>
</dbReference>
<evidence type="ECO:0000256" key="5">
    <source>
        <dbReference type="ARBA" id="ARBA00022840"/>
    </source>
</evidence>
<dbReference type="InterPro" id="IPR050763">
    <property type="entry name" value="ABC_transporter_ATP-binding"/>
</dbReference>
<comment type="similarity">
    <text evidence="2">Belongs to the ABC transporter superfamily.</text>
</comment>
<sequence length="321" mass="34567">MALEVRDVAYSYSERVALAGVDFEISPGVLTGLLGPNGAGKTTLMRIMLGVLAPDRGEIRHDGRPVDSEARQRWGYMPQERGLYPGMPVGEQVVYFGRLHGLSRTEATIRARSLLDELGLTDRWDQRTDKLSGGLQQRLQLATALVHHPEVVVLDEPFAGLDPVAVAELSDSLRERARAGCTVLFSSHQLDLVQNLCEDILMVDEGRIVLRGPLSALRAASTGVQLRVSVHAADRRWLDRCPGATVVSEEADEVRIAIPRGTDPLTVLDAARAAGPVDDFGLDLPSLSQLFLEAVTPDAGARTTGGAEQALAAEATPGRAR</sequence>
<proteinExistence type="inferred from homology"/>
<evidence type="ECO:0000256" key="4">
    <source>
        <dbReference type="ARBA" id="ARBA00022741"/>
    </source>
</evidence>
<dbReference type="SUPFAM" id="SSF52540">
    <property type="entry name" value="P-loop containing nucleoside triphosphate hydrolases"/>
    <property type="match status" value="1"/>
</dbReference>
<evidence type="ECO:0000313" key="9">
    <source>
        <dbReference type="EMBL" id="GAA1971187.1"/>
    </source>
</evidence>
<dbReference type="Gene3D" id="3.40.50.300">
    <property type="entry name" value="P-loop containing nucleotide triphosphate hydrolases"/>
    <property type="match status" value="1"/>
</dbReference>
<dbReference type="Pfam" id="PF00005">
    <property type="entry name" value="ABC_tran"/>
    <property type="match status" value="1"/>
</dbReference>
<dbReference type="Proteomes" id="UP001500013">
    <property type="component" value="Unassembled WGS sequence"/>
</dbReference>
<feature type="domain" description="ABC transporter" evidence="8">
    <location>
        <begin position="3"/>
        <end position="230"/>
    </location>
</feature>
<evidence type="ECO:0000256" key="2">
    <source>
        <dbReference type="ARBA" id="ARBA00005417"/>
    </source>
</evidence>